<proteinExistence type="predicted"/>
<organism evidence="1 2">
    <name type="scientific">Skermanella aerolata</name>
    <dbReference type="NCBI Taxonomy" id="393310"/>
    <lineage>
        <taxon>Bacteria</taxon>
        <taxon>Pseudomonadati</taxon>
        <taxon>Pseudomonadota</taxon>
        <taxon>Alphaproteobacteria</taxon>
        <taxon>Rhodospirillales</taxon>
        <taxon>Azospirillaceae</taxon>
        <taxon>Skermanella</taxon>
    </lineage>
</organism>
<evidence type="ECO:0000313" key="2">
    <source>
        <dbReference type="Proteomes" id="UP000321523"/>
    </source>
</evidence>
<gene>
    <name evidence="1" type="ORF">SAE02_58970</name>
</gene>
<dbReference type="RefSeq" id="WP_044435169.1">
    <property type="nucleotide sequence ID" value="NZ_BJYZ01000031.1"/>
</dbReference>
<dbReference type="EMBL" id="BJYZ01000031">
    <property type="protein sequence ID" value="GEO41749.1"/>
    <property type="molecule type" value="Genomic_DNA"/>
</dbReference>
<dbReference type="AlphaFoldDB" id="A0A512DZ84"/>
<protein>
    <submittedName>
        <fullName evidence="1">Uncharacterized protein</fullName>
    </submittedName>
</protein>
<accession>A0A512DZ84</accession>
<evidence type="ECO:0000313" key="1">
    <source>
        <dbReference type="EMBL" id="GEO41749.1"/>
    </source>
</evidence>
<comment type="caution">
    <text evidence="1">The sequence shown here is derived from an EMBL/GenBank/DDBJ whole genome shotgun (WGS) entry which is preliminary data.</text>
</comment>
<keyword evidence="2" id="KW-1185">Reference proteome</keyword>
<dbReference type="Proteomes" id="UP000321523">
    <property type="component" value="Unassembled WGS sequence"/>
</dbReference>
<reference evidence="1 2" key="1">
    <citation type="submission" date="2019-07" db="EMBL/GenBank/DDBJ databases">
        <title>Whole genome shotgun sequence of Skermanella aerolata NBRC 106429.</title>
        <authorList>
            <person name="Hosoyama A."/>
            <person name="Uohara A."/>
            <person name="Ohji S."/>
            <person name="Ichikawa N."/>
        </authorList>
    </citation>
    <scope>NUCLEOTIDE SEQUENCE [LARGE SCALE GENOMIC DNA]</scope>
    <source>
        <strain evidence="1 2">NBRC 106429</strain>
    </source>
</reference>
<name>A0A512DZ84_9PROT</name>
<sequence>MNHRECLIGNVRRLISPACVENCYTMAQRVHLDDGVIADLLVMNGAEPVLAVVVTEHTDMAALVDLKSTLPRLTAHPLEPRLHLMVPQADSPWENSGSPGWSSLNQYASARSKQSIRIDVLGITLELDAVYAGLTQSPPSPHYYRLVVGFGLLSEDNPSLADLTDGIKKMLDTARARGMMTPGSERLVFLRWHLEHPETGIIIERSVLPKDSHD</sequence>